<dbReference type="GO" id="GO:0003677">
    <property type="term" value="F:DNA binding"/>
    <property type="evidence" value="ECO:0007669"/>
    <property type="project" value="UniProtKB-KW"/>
</dbReference>
<dbReference type="RefSeq" id="WP_105043012.1">
    <property type="nucleotide sequence ID" value="NZ_MQWA01000001.1"/>
</dbReference>
<evidence type="ECO:0000313" key="4">
    <source>
        <dbReference type="Proteomes" id="UP000239907"/>
    </source>
</evidence>
<dbReference type="Pfam" id="PF01381">
    <property type="entry name" value="HTH_3"/>
    <property type="match status" value="1"/>
</dbReference>
<organism evidence="3 4">
    <name type="scientific">Rubritalea profundi</name>
    <dbReference type="NCBI Taxonomy" id="1658618"/>
    <lineage>
        <taxon>Bacteria</taxon>
        <taxon>Pseudomonadati</taxon>
        <taxon>Verrucomicrobiota</taxon>
        <taxon>Verrucomicrobiia</taxon>
        <taxon>Verrucomicrobiales</taxon>
        <taxon>Rubritaleaceae</taxon>
        <taxon>Rubritalea</taxon>
    </lineage>
</organism>
<sequence length="96" mass="10760">MKTIPNSFAKTLRDVLEGNPLNQKELAQALGISAPHLSEMKYGKRSCSAEYDLRLSRYFGTSEGFWLRLQTAYQLRVAKAKKGASIEKEVRPLASV</sequence>
<protein>
    <submittedName>
        <fullName evidence="3">Addiction module antidote protein, HigA family</fullName>
    </submittedName>
</protein>
<dbReference type="PANTHER" id="PTHR36924">
    <property type="entry name" value="ANTITOXIN HIGA-1"/>
    <property type="match status" value="1"/>
</dbReference>
<dbReference type="Proteomes" id="UP000239907">
    <property type="component" value="Unassembled WGS sequence"/>
</dbReference>
<accession>A0A2S7U0H5</accession>
<dbReference type="SUPFAM" id="SSF47413">
    <property type="entry name" value="lambda repressor-like DNA-binding domains"/>
    <property type="match status" value="1"/>
</dbReference>
<dbReference type="PROSITE" id="PS50943">
    <property type="entry name" value="HTH_CROC1"/>
    <property type="match status" value="1"/>
</dbReference>
<dbReference type="Gene3D" id="1.10.260.40">
    <property type="entry name" value="lambda repressor-like DNA-binding domains"/>
    <property type="match status" value="1"/>
</dbReference>
<dbReference type="PANTHER" id="PTHR36924:SF1">
    <property type="entry name" value="ANTITOXIN HIGA-1"/>
    <property type="match status" value="1"/>
</dbReference>
<name>A0A2S7U0H5_9BACT</name>
<dbReference type="CDD" id="cd00093">
    <property type="entry name" value="HTH_XRE"/>
    <property type="match status" value="1"/>
</dbReference>
<evidence type="ECO:0000256" key="1">
    <source>
        <dbReference type="ARBA" id="ARBA00023125"/>
    </source>
</evidence>
<dbReference type="SMART" id="SM00530">
    <property type="entry name" value="HTH_XRE"/>
    <property type="match status" value="1"/>
</dbReference>
<feature type="domain" description="HTH cro/C1-type" evidence="2">
    <location>
        <begin position="21"/>
        <end position="66"/>
    </location>
</feature>
<reference evidence="3 4" key="1">
    <citation type="submission" date="2016-12" db="EMBL/GenBank/DDBJ databases">
        <title>Study of bacterial adaptation to deep sea.</title>
        <authorList>
            <person name="Song J."/>
            <person name="Yoshizawa S."/>
            <person name="Kogure K."/>
        </authorList>
    </citation>
    <scope>NUCLEOTIDE SEQUENCE [LARGE SCALE GENOMIC DNA]</scope>
    <source>
        <strain evidence="3 4">SAORIC-165</strain>
    </source>
</reference>
<dbReference type="AlphaFoldDB" id="A0A2S7U0H5"/>
<gene>
    <name evidence="3" type="ORF">BSZ32_08295</name>
</gene>
<keyword evidence="1" id="KW-0238">DNA-binding</keyword>
<evidence type="ECO:0000313" key="3">
    <source>
        <dbReference type="EMBL" id="PQJ28508.1"/>
    </source>
</evidence>
<evidence type="ECO:0000259" key="2">
    <source>
        <dbReference type="PROSITE" id="PS50943"/>
    </source>
</evidence>
<keyword evidence="4" id="KW-1185">Reference proteome</keyword>
<dbReference type="EMBL" id="MQWA01000001">
    <property type="protein sequence ID" value="PQJ28508.1"/>
    <property type="molecule type" value="Genomic_DNA"/>
</dbReference>
<dbReference type="NCBIfam" id="TIGR02607">
    <property type="entry name" value="antidote_HigA"/>
    <property type="match status" value="1"/>
</dbReference>
<comment type="caution">
    <text evidence="3">The sequence shown here is derived from an EMBL/GenBank/DDBJ whole genome shotgun (WGS) entry which is preliminary data.</text>
</comment>
<dbReference type="InterPro" id="IPR001387">
    <property type="entry name" value="Cro/C1-type_HTH"/>
</dbReference>
<dbReference type="OrthoDB" id="3174593at2"/>
<proteinExistence type="predicted"/>
<dbReference type="InterPro" id="IPR013430">
    <property type="entry name" value="Toxin_antidote_HigA"/>
</dbReference>
<dbReference type="InterPro" id="IPR010982">
    <property type="entry name" value="Lambda_DNA-bd_dom_sf"/>
</dbReference>